<protein>
    <submittedName>
        <fullName evidence="2">Uncharacterized protein</fullName>
    </submittedName>
</protein>
<name>A0AAD7GXJ5_MYCRO</name>
<feature type="compositionally biased region" description="Basic and acidic residues" evidence="1">
    <location>
        <begin position="249"/>
        <end position="259"/>
    </location>
</feature>
<dbReference type="AlphaFoldDB" id="A0AAD7GXJ5"/>
<comment type="caution">
    <text evidence="2">The sequence shown here is derived from an EMBL/GenBank/DDBJ whole genome shotgun (WGS) entry which is preliminary data.</text>
</comment>
<dbReference type="EMBL" id="JARKIE010000005">
    <property type="protein sequence ID" value="KAJ7707513.1"/>
    <property type="molecule type" value="Genomic_DNA"/>
</dbReference>
<dbReference type="Proteomes" id="UP001221757">
    <property type="component" value="Unassembled WGS sequence"/>
</dbReference>
<accession>A0AAD7GXJ5</accession>
<evidence type="ECO:0000256" key="1">
    <source>
        <dbReference type="SAM" id="MobiDB-lite"/>
    </source>
</evidence>
<organism evidence="2 3">
    <name type="scientific">Mycena rosella</name>
    <name type="common">Pink bonnet</name>
    <name type="synonym">Agaricus rosellus</name>
    <dbReference type="NCBI Taxonomy" id="1033263"/>
    <lineage>
        <taxon>Eukaryota</taxon>
        <taxon>Fungi</taxon>
        <taxon>Dikarya</taxon>
        <taxon>Basidiomycota</taxon>
        <taxon>Agaricomycotina</taxon>
        <taxon>Agaricomycetes</taxon>
        <taxon>Agaricomycetidae</taxon>
        <taxon>Agaricales</taxon>
        <taxon>Marasmiineae</taxon>
        <taxon>Mycenaceae</taxon>
        <taxon>Mycena</taxon>
    </lineage>
</organism>
<proteinExistence type="predicted"/>
<gene>
    <name evidence="2" type="ORF">B0H17DRAFT_1174545</name>
</gene>
<evidence type="ECO:0000313" key="3">
    <source>
        <dbReference type="Proteomes" id="UP001221757"/>
    </source>
</evidence>
<reference evidence="2" key="1">
    <citation type="submission" date="2023-03" db="EMBL/GenBank/DDBJ databases">
        <title>Massive genome expansion in bonnet fungi (Mycena s.s.) driven by repeated elements and novel gene families across ecological guilds.</title>
        <authorList>
            <consortium name="Lawrence Berkeley National Laboratory"/>
            <person name="Harder C.B."/>
            <person name="Miyauchi S."/>
            <person name="Viragh M."/>
            <person name="Kuo A."/>
            <person name="Thoen E."/>
            <person name="Andreopoulos B."/>
            <person name="Lu D."/>
            <person name="Skrede I."/>
            <person name="Drula E."/>
            <person name="Henrissat B."/>
            <person name="Morin E."/>
            <person name="Kohler A."/>
            <person name="Barry K."/>
            <person name="LaButti K."/>
            <person name="Morin E."/>
            <person name="Salamov A."/>
            <person name="Lipzen A."/>
            <person name="Mereny Z."/>
            <person name="Hegedus B."/>
            <person name="Baldrian P."/>
            <person name="Stursova M."/>
            <person name="Weitz H."/>
            <person name="Taylor A."/>
            <person name="Grigoriev I.V."/>
            <person name="Nagy L.G."/>
            <person name="Martin F."/>
            <person name="Kauserud H."/>
        </authorList>
    </citation>
    <scope>NUCLEOTIDE SEQUENCE</scope>
    <source>
        <strain evidence="2">CBHHK067</strain>
    </source>
</reference>
<feature type="region of interest" description="Disordered" evidence="1">
    <location>
        <begin position="212"/>
        <end position="272"/>
    </location>
</feature>
<feature type="compositionally biased region" description="Pro residues" evidence="1">
    <location>
        <begin position="263"/>
        <end position="272"/>
    </location>
</feature>
<evidence type="ECO:0000313" key="2">
    <source>
        <dbReference type="EMBL" id="KAJ7707513.1"/>
    </source>
</evidence>
<keyword evidence="3" id="KW-1185">Reference proteome</keyword>
<sequence>MFGMSARATYSSWFLADHIPAALKKAVAKRAVKKKQQTYTTSYVEPEPFDIFEYLASDDYAREFNTIPWPIYNKETWPSKWHHKCDNGFCGYPNHPSTEPGTFKCSHGPCDGKYTVTPEMAAAIGVQIHKSHCRRVIKTLPQENNTLLRGSGWSAKEIRMRPRTPSLESMATAPVRFPRAPAPPFVLNPLHPTAQSTRRPRPSLPASMELLRFPEQENRPPPLSANAPSVRRDYGPRPSLPGFVGKLHPFQESKCDPKRRPARPGPPPPNWI</sequence>